<reference evidence="2" key="1">
    <citation type="submission" date="2018-12" db="EMBL/GenBank/DDBJ databases">
        <title>Bacillus chawlae sp. nov., Bacillus glennii sp. nov., and Bacillus saganii sp. nov. Isolated from the Vehicle Assembly Building at Kennedy Space Center where the Viking Spacecraft were Assembled.</title>
        <authorList>
            <person name="Seuylemezian A."/>
            <person name="Vaishampayan P."/>
        </authorList>
    </citation>
    <scope>NUCLEOTIDE SEQUENCE [LARGE SCALE GENOMIC DNA]</scope>
    <source>
        <strain evidence="2">DSM 13966</strain>
    </source>
</reference>
<dbReference type="AlphaFoldDB" id="A0A427TPS5"/>
<organism evidence="1 2">
    <name type="scientific">Mesobacillus subterraneus</name>
    <dbReference type="NCBI Taxonomy" id="285983"/>
    <lineage>
        <taxon>Bacteria</taxon>
        <taxon>Bacillati</taxon>
        <taxon>Bacillota</taxon>
        <taxon>Bacilli</taxon>
        <taxon>Bacillales</taxon>
        <taxon>Bacillaceae</taxon>
        <taxon>Mesobacillus</taxon>
    </lineage>
</organism>
<dbReference type="EMBL" id="RSFW01000017">
    <property type="protein sequence ID" value="RSD26318.1"/>
    <property type="molecule type" value="Genomic_DNA"/>
</dbReference>
<evidence type="ECO:0000313" key="1">
    <source>
        <dbReference type="EMBL" id="RSD26318.1"/>
    </source>
</evidence>
<dbReference type="OrthoDB" id="2867728at2"/>
<accession>A0A427TPS5</accession>
<proteinExistence type="predicted"/>
<sequence>MKVVYGLMINSGDADEMLWDHGVWETEEAAKEYIENEMSSVTGIWVGELKVNDSIPEAAEDPSEVMIECDLCAVEYNREDVNTDDYDERVCINCEPGYKETMNIA</sequence>
<dbReference type="Proteomes" id="UP000279911">
    <property type="component" value="Unassembled WGS sequence"/>
</dbReference>
<name>A0A427TPS5_9BACI</name>
<gene>
    <name evidence="1" type="ORF">EJA10_15265</name>
</gene>
<comment type="caution">
    <text evidence="1">The sequence shown here is derived from an EMBL/GenBank/DDBJ whole genome shotgun (WGS) entry which is preliminary data.</text>
</comment>
<protein>
    <submittedName>
        <fullName evidence="1">Uncharacterized protein</fullName>
    </submittedName>
</protein>
<evidence type="ECO:0000313" key="2">
    <source>
        <dbReference type="Proteomes" id="UP000279911"/>
    </source>
</evidence>